<comment type="catalytic activity">
    <reaction evidence="15">
        <text>L-homoserine + NADP(+) = L-aspartate 4-semialdehyde + NADPH + H(+)</text>
        <dbReference type="Rhea" id="RHEA:15761"/>
        <dbReference type="ChEBI" id="CHEBI:15378"/>
        <dbReference type="ChEBI" id="CHEBI:57476"/>
        <dbReference type="ChEBI" id="CHEBI:57783"/>
        <dbReference type="ChEBI" id="CHEBI:58349"/>
        <dbReference type="ChEBI" id="CHEBI:537519"/>
        <dbReference type="EC" id="1.1.1.3"/>
    </reaction>
    <physiologicalReaction direction="right-to-left" evidence="15">
        <dbReference type="Rhea" id="RHEA:15763"/>
    </physiologicalReaction>
</comment>
<dbReference type="Gene3D" id="3.30.70.260">
    <property type="match status" value="1"/>
</dbReference>
<dbReference type="InterPro" id="IPR019811">
    <property type="entry name" value="HDH_CS"/>
</dbReference>
<dbReference type="InterPro" id="IPR001342">
    <property type="entry name" value="HDH_cat"/>
</dbReference>
<keyword evidence="14 18" id="KW-0486">Methionine biosynthesis</keyword>
<evidence type="ECO:0000256" key="1">
    <source>
        <dbReference type="ARBA" id="ARBA00001920"/>
    </source>
</evidence>
<dbReference type="Pfam" id="PF00742">
    <property type="entry name" value="Homoserine_dh"/>
    <property type="match status" value="1"/>
</dbReference>
<evidence type="ECO:0000313" key="23">
    <source>
        <dbReference type="Proteomes" id="UP000067598"/>
    </source>
</evidence>
<evidence type="ECO:0000256" key="15">
    <source>
        <dbReference type="ARBA" id="ARBA00048841"/>
    </source>
</evidence>
<reference evidence="22 23" key="1">
    <citation type="journal article" date="2016" name="Microbiology (Mosc.)">
        <title>Comparison of Lactobacillus crispatus isolates from Lactobacillus-dominated vaginal microbiomes with isolates from microbiomes containing bacterial vaginosis-associated bacteria.</title>
        <authorList>
            <person name="Abdelmaksoud A.A."/>
            <person name="Koparde V.N."/>
            <person name="Sheth N.U."/>
            <person name="Serrano M.G."/>
            <person name="Glascock A.L."/>
            <person name="Fettweis J.M."/>
            <person name="Strauss Iii J.F."/>
            <person name="Buck G.A."/>
            <person name="Jefferson K.K."/>
        </authorList>
    </citation>
    <scope>NUCLEOTIDE SEQUENCE [LARGE SCALE GENOMIC DNA]</scope>
    <source>
        <strain evidence="22 23">VMC3</strain>
    </source>
</reference>
<feature type="binding site" evidence="17">
    <location>
        <position position="103"/>
    </location>
    <ligand>
        <name>NADPH</name>
        <dbReference type="ChEBI" id="CHEBI:57783"/>
    </ligand>
</feature>
<dbReference type="PROSITE" id="PS01042">
    <property type="entry name" value="HOMOSER_DHGENASE"/>
    <property type="match status" value="1"/>
</dbReference>
<dbReference type="FunFam" id="3.40.50.720:FF:000062">
    <property type="entry name" value="Homoserine dehydrogenase"/>
    <property type="match status" value="1"/>
</dbReference>
<dbReference type="GO" id="GO:0009088">
    <property type="term" value="P:threonine biosynthetic process"/>
    <property type="evidence" value="ECO:0007669"/>
    <property type="project" value="UniProtKB-UniPathway"/>
</dbReference>
<keyword evidence="8 18" id="KW-0791">Threonine biosynthesis</keyword>
<dbReference type="FunFam" id="3.30.360.10:FF:000005">
    <property type="entry name" value="Homoserine dehydrogenase"/>
    <property type="match status" value="1"/>
</dbReference>
<evidence type="ECO:0000256" key="3">
    <source>
        <dbReference type="ARBA" id="ARBA00005062"/>
    </source>
</evidence>
<dbReference type="Gene3D" id="3.40.50.720">
    <property type="entry name" value="NAD(P)-binding Rossmann-like Domain"/>
    <property type="match status" value="1"/>
</dbReference>
<proteinExistence type="inferred from homology"/>
<dbReference type="Proteomes" id="UP000067598">
    <property type="component" value="Unassembled WGS sequence"/>
</dbReference>
<evidence type="ECO:0000256" key="19">
    <source>
        <dbReference type="RuleBase" id="RU004171"/>
    </source>
</evidence>
<evidence type="ECO:0000259" key="21">
    <source>
        <dbReference type="Pfam" id="PF03447"/>
    </source>
</evidence>
<feature type="active site" description="Proton donor" evidence="16">
    <location>
        <position position="203"/>
    </location>
</feature>
<dbReference type="EC" id="1.1.1.3" evidence="5 18"/>
<dbReference type="AlphaFoldDB" id="A0A109DEA9"/>
<dbReference type="Gene3D" id="3.30.360.10">
    <property type="entry name" value="Dihydrodipicolinate Reductase, domain 2"/>
    <property type="match status" value="1"/>
</dbReference>
<evidence type="ECO:0000256" key="5">
    <source>
        <dbReference type="ARBA" id="ARBA00013213"/>
    </source>
</evidence>
<dbReference type="EMBL" id="LJGP01000017">
    <property type="protein sequence ID" value="KWU03851.1"/>
    <property type="molecule type" value="Genomic_DNA"/>
</dbReference>
<feature type="binding site" evidence="17">
    <location>
        <begin position="8"/>
        <end position="15"/>
    </location>
    <ligand>
        <name>NADP(+)</name>
        <dbReference type="ChEBI" id="CHEBI:58349"/>
    </ligand>
</feature>
<evidence type="ECO:0000256" key="16">
    <source>
        <dbReference type="PIRSR" id="PIRSR000098-1"/>
    </source>
</evidence>
<comment type="pathway">
    <text evidence="2 18">Amino-acid biosynthesis; L-threonine biosynthesis; L-threonine from L-aspartate: step 3/5.</text>
</comment>
<evidence type="ECO:0000256" key="11">
    <source>
        <dbReference type="ARBA" id="ARBA00023002"/>
    </source>
</evidence>
<keyword evidence="12" id="KW-0520">NAD</keyword>
<evidence type="ECO:0000256" key="14">
    <source>
        <dbReference type="ARBA" id="ARBA00023167"/>
    </source>
</evidence>
<dbReference type="NCBIfam" id="NF004976">
    <property type="entry name" value="PRK06349.1"/>
    <property type="match status" value="1"/>
</dbReference>
<dbReference type="PANTHER" id="PTHR43331:SF1">
    <property type="entry name" value="HOMOSERINE DEHYDROGENASE"/>
    <property type="match status" value="1"/>
</dbReference>
<keyword evidence="11 18" id="KW-0560">Oxidoreductase</keyword>
<keyword evidence="13" id="KW-0915">Sodium</keyword>
<sequence length="411" mass="44824">MAIKIALLGLGTVGSGVLKIIKNNKKKIRQTSGEEIIIEKALVRNPEKHRNLANEVMLTTDFDSILQDPEIKIVVELIGGLHPAKEYITAAINAGKNVVTANKDLMATFGSELINLAASKKCDLMYDASVAGGIPILRTLATSYSSDIISEIQGIINGTTNYILSQMGEKGLSYEEALKNAQELGFAEVDPTNDVTGKDAAYKIVILSKFAFGTKISIDDFTIQGINNLKDFDIKQAQKLGYVIKLIGIAKNINGKLFVEVAPCLLPENAIMAHIKNELNALQIKSQSLGTAVFTGPGAGSSATANSVMSDVITEIKNVVKKTTGQPFSNFSHVMQLTSSEDVKYSYYLSFEAEETLFDLSKLLSDLEIPVREIKQVQSRIVVVTENISRQQLQDLAIQDQYLKASYKILQ</sequence>
<comment type="pathway">
    <text evidence="3 18">Amino-acid biosynthesis; L-methionine biosynthesis via de novo pathway; L-homoserine from L-aspartate: step 3/3.</text>
</comment>
<comment type="similarity">
    <text evidence="4 19">Belongs to the homoserine dehydrogenase family.</text>
</comment>
<dbReference type="GO" id="GO:0046872">
    <property type="term" value="F:metal ion binding"/>
    <property type="evidence" value="ECO:0007669"/>
    <property type="project" value="UniProtKB-KW"/>
</dbReference>
<dbReference type="SUPFAM" id="SSF51735">
    <property type="entry name" value="NAD(P)-binding Rossmann-fold domains"/>
    <property type="match status" value="1"/>
</dbReference>
<evidence type="ECO:0000256" key="8">
    <source>
        <dbReference type="ARBA" id="ARBA00022697"/>
    </source>
</evidence>
<evidence type="ECO:0000259" key="20">
    <source>
        <dbReference type="Pfam" id="PF00742"/>
    </source>
</evidence>
<evidence type="ECO:0000256" key="12">
    <source>
        <dbReference type="ARBA" id="ARBA00023027"/>
    </source>
</evidence>
<evidence type="ECO:0000256" key="10">
    <source>
        <dbReference type="ARBA" id="ARBA00022857"/>
    </source>
</evidence>
<evidence type="ECO:0000256" key="17">
    <source>
        <dbReference type="PIRSR" id="PIRSR000098-2"/>
    </source>
</evidence>
<comment type="caution">
    <text evidence="22">The sequence shown here is derived from an EMBL/GenBank/DDBJ whole genome shotgun (WGS) entry which is preliminary data.</text>
</comment>
<dbReference type="PIRSF" id="PIRSF000098">
    <property type="entry name" value="Homoser_dehydrog"/>
    <property type="match status" value="1"/>
</dbReference>
<evidence type="ECO:0000256" key="2">
    <source>
        <dbReference type="ARBA" id="ARBA00005056"/>
    </source>
</evidence>
<dbReference type="PATRIC" id="fig|47770.28.peg.440"/>
<organism evidence="22 23">
    <name type="scientific">Lactobacillus crispatus</name>
    <dbReference type="NCBI Taxonomy" id="47770"/>
    <lineage>
        <taxon>Bacteria</taxon>
        <taxon>Bacillati</taxon>
        <taxon>Bacillota</taxon>
        <taxon>Bacilli</taxon>
        <taxon>Lactobacillales</taxon>
        <taxon>Lactobacillaceae</taxon>
        <taxon>Lactobacillus</taxon>
    </lineage>
</organism>
<evidence type="ECO:0000313" key="22">
    <source>
        <dbReference type="EMBL" id="KWU03851.1"/>
    </source>
</evidence>
<dbReference type="RefSeq" id="WP_060462047.1">
    <property type="nucleotide sequence ID" value="NZ_AP025162.1"/>
</dbReference>
<dbReference type="GO" id="GO:0009086">
    <property type="term" value="P:methionine biosynthetic process"/>
    <property type="evidence" value="ECO:0007669"/>
    <property type="project" value="UniProtKB-KW"/>
</dbReference>
<dbReference type="UniPathway" id="UPA00050">
    <property type="reaction ID" value="UER00063"/>
</dbReference>
<dbReference type="Pfam" id="PF03447">
    <property type="entry name" value="NAD_binding_3"/>
    <property type="match status" value="1"/>
</dbReference>
<dbReference type="GO" id="GO:0004412">
    <property type="term" value="F:homoserine dehydrogenase activity"/>
    <property type="evidence" value="ECO:0007669"/>
    <property type="project" value="UniProtKB-EC"/>
</dbReference>
<dbReference type="UniPathway" id="UPA00051">
    <property type="reaction ID" value="UER00465"/>
</dbReference>
<keyword evidence="10 17" id="KW-0521">NADP</keyword>
<dbReference type="SUPFAM" id="SSF55347">
    <property type="entry name" value="Glyceraldehyde-3-phosphate dehydrogenase-like, C-terminal domain"/>
    <property type="match status" value="1"/>
</dbReference>
<evidence type="ECO:0000256" key="6">
    <source>
        <dbReference type="ARBA" id="ARBA00013376"/>
    </source>
</evidence>
<evidence type="ECO:0000256" key="13">
    <source>
        <dbReference type="ARBA" id="ARBA00023053"/>
    </source>
</evidence>
<dbReference type="InterPro" id="IPR016204">
    <property type="entry name" value="HDH"/>
</dbReference>
<dbReference type="InterPro" id="IPR036291">
    <property type="entry name" value="NAD(P)-bd_dom_sf"/>
</dbReference>
<keyword evidence="9" id="KW-0479">Metal-binding</keyword>
<evidence type="ECO:0000256" key="4">
    <source>
        <dbReference type="ARBA" id="ARBA00006753"/>
    </source>
</evidence>
<feature type="domain" description="Aspartate/homoserine dehydrogenase NAD-binding" evidence="21">
    <location>
        <begin position="9"/>
        <end position="126"/>
    </location>
</feature>
<keyword evidence="7 18" id="KW-0028">Amino-acid biosynthesis</keyword>
<protein>
    <recommendedName>
        <fullName evidence="6 18">Homoserine dehydrogenase</fullName>
        <ecNumber evidence="5 18">1.1.1.3</ecNumber>
    </recommendedName>
</protein>
<dbReference type="InterPro" id="IPR005106">
    <property type="entry name" value="Asp/hSer_DH_NAD-bd"/>
</dbReference>
<gene>
    <name evidence="22" type="ORF">AEL95_05235</name>
</gene>
<evidence type="ECO:0000256" key="18">
    <source>
        <dbReference type="RuleBase" id="RU000579"/>
    </source>
</evidence>
<name>A0A109DEA9_9LACO</name>
<dbReference type="PANTHER" id="PTHR43331">
    <property type="entry name" value="HOMOSERINE DEHYDROGENASE"/>
    <property type="match status" value="1"/>
</dbReference>
<dbReference type="GO" id="GO:0050661">
    <property type="term" value="F:NADP binding"/>
    <property type="evidence" value="ECO:0007669"/>
    <property type="project" value="InterPro"/>
</dbReference>
<comment type="cofactor">
    <cofactor evidence="1">
        <name>a metal cation</name>
        <dbReference type="ChEBI" id="CHEBI:25213"/>
    </cofactor>
</comment>
<accession>A0A109DEA9</accession>
<evidence type="ECO:0000256" key="9">
    <source>
        <dbReference type="ARBA" id="ARBA00022723"/>
    </source>
</evidence>
<evidence type="ECO:0000256" key="7">
    <source>
        <dbReference type="ARBA" id="ARBA00022605"/>
    </source>
</evidence>
<feature type="domain" description="Homoserine dehydrogenase catalytic" evidence="20">
    <location>
        <begin position="135"/>
        <end position="313"/>
    </location>
</feature>
<feature type="binding site" evidence="17">
    <location>
        <position position="188"/>
    </location>
    <ligand>
        <name>L-homoserine</name>
        <dbReference type="ChEBI" id="CHEBI:57476"/>
    </ligand>
</feature>